<evidence type="ECO:0000313" key="9">
    <source>
        <dbReference type="EMBL" id="KAI5062914.1"/>
    </source>
</evidence>
<accession>A0A9D4U7E5</accession>
<comment type="caution">
    <text evidence="9">The sequence shown here is derived from an EMBL/GenBank/DDBJ whole genome shotgun (WGS) entry which is preliminary data.</text>
</comment>
<dbReference type="GO" id="GO:0044772">
    <property type="term" value="P:mitotic cell cycle phase transition"/>
    <property type="evidence" value="ECO:0007669"/>
    <property type="project" value="InterPro"/>
</dbReference>
<dbReference type="PROSITE" id="PS00292">
    <property type="entry name" value="CYCLINS"/>
    <property type="match status" value="1"/>
</dbReference>
<dbReference type="SMART" id="SM00385">
    <property type="entry name" value="CYCLIN"/>
    <property type="match status" value="2"/>
</dbReference>
<dbReference type="InterPro" id="IPR013763">
    <property type="entry name" value="Cyclin-like_dom"/>
</dbReference>
<feature type="domain" description="Cyclin-like" evidence="7">
    <location>
        <begin position="282"/>
        <end position="366"/>
    </location>
</feature>
<feature type="domain" description="Cyclin C-terminal" evidence="8">
    <location>
        <begin position="375"/>
        <end position="499"/>
    </location>
</feature>
<dbReference type="InterPro" id="IPR006671">
    <property type="entry name" value="Cyclin_N"/>
</dbReference>
<dbReference type="Proteomes" id="UP000886520">
    <property type="component" value="Chromosome 21"/>
</dbReference>
<keyword evidence="4" id="KW-0131">Cell cycle</keyword>
<evidence type="ECO:0000259" key="8">
    <source>
        <dbReference type="SMART" id="SM01332"/>
    </source>
</evidence>
<dbReference type="InterPro" id="IPR046965">
    <property type="entry name" value="Cyclin_A/B-like"/>
</dbReference>
<dbReference type="GO" id="GO:0051301">
    <property type="term" value="P:cell division"/>
    <property type="evidence" value="ECO:0007669"/>
    <property type="project" value="UniProtKB-KW"/>
</dbReference>
<evidence type="ECO:0008006" key="11">
    <source>
        <dbReference type="Google" id="ProtNLM"/>
    </source>
</evidence>
<dbReference type="PANTHER" id="PTHR10177">
    <property type="entry name" value="CYCLINS"/>
    <property type="match status" value="1"/>
</dbReference>
<dbReference type="SUPFAM" id="SSF47954">
    <property type="entry name" value="Cyclin-like"/>
    <property type="match status" value="2"/>
</dbReference>
<feature type="compositionally biased region" description="Polar residues" evidence="6">
    <location>
        <begin position="100"/>
        <end position="109"/>
    </location>
</feature>
<dbReference type="InterPro" id="IPR004367">
    <property type="entry name" value="Cyclin_C-dom"/>
</dbReference>
<protein>
    <recommendedName>
        <fullName evidence="11">Cyclin N-terminal domain-containing protein</fullName>
    </recommendedName>
</protein>
<dbReference type="EMBL" id="JABFUD020000021">
    <property type="protein sequence ID" value="KAI5062914.1"/>
    <property type="molecule type" value="Genomic_DNA"/>
</dbReference>
<evidence type="ECO:0000313" key="10">
    <source>
        <dbReference type="Proteomes" id="UP000886520"/>
    </source>
</evidence>
<sequence length="532" mass="58716">MAGANEQVCRLRTREALGPSVVRSAPAPVCGNAGASNGANKHPKAPAKRAATEDNQRMVSTVPAQQAKRRAALANLTNQSHPSGSRGNGVFKARVTVSKSKVPTNANSSKHAEMAQKASAADEPQTTTASSGHVESFSVIAPVQHDAHVTVEITPSQAQDMIASAELLVDDVAELPLHIAEADPIAALEQETMHSLYISSDPLDQQGSLSSNEEITLKKQACPIKSSMDIDSNHRDPQLCSSYAKDIYQYLRISELKRRAVADYMDSVQHDINSSMRGILVDWLVEVAEEYKLVPDTLYLTVSYIDRFLSTKVVNRQRLQLLGVACMLVAAKYEEICAPQVEEFCYITDNTYCKEEVLDMERQVLNQLHFELTGPTTKTFLRRFLRATAQPPSKSSGLHMECLGNYLAELTLLEYDFLKYLPSMVAASAVFVAKFTFEPHIHPWDSIMQHHSGYKASELRECVQAIHGLQHNVGGCTLPAIREKYRQHKLKCVASFSSPPVIPSDYFEDIDFERVPAAEVQLAPSLDPVPRL</sequence>
<dbReference type="OrthoDB" id="5590282at2759"/>
<keyword evidence="10" id="KW-1185">Reference proteome</keyword>
<dbReference type="InterPro" id="IPR039361">
    <property type="entry name" value="Cyclin"/>
</dbReference>
<evidence type="ECO:0000256" key="4">
    <source>
        <dbReference type="ARBA" id="ARBA00023306"/>
    </source>
</evidence>
<feature type="region of interest" description="Disordered" evidence="6">
    <location>
        <begin position="30"/>
        <end position="58"/>
    </location>
</feature>
<dbReference type="InterPro" id="IPR036915">
    <property type="entry name" value="Cyclin-like_sf"/>
</dbReference>
<dbReference type="Pfam" id="PF02984">
    <property type="entry name" value="Cyclin_C"/>
    <property type="match status" value="1"/>
</dbReference>
<gene>
    <name evidence="9" type="ORF">GOP47_0021461</name>
</gene>
<dbReference type="SMART" id="SM01332">
    <property type="entry name" value="Cyclin_C"/>
    <property type="match status" value="1"/>
</dbReference>
<dbReference type="Gene3D" id="1.10.472.10">
    <property type="entry name" value="Cyclin-like"/>
    <property type="match status" value="2"/>
</dbReference>
<proteinExistence type="inferred from homology"/>
<keyword evidence="3 5" id="KW-0195">Cyclin</keyword>
<dbReference type="CDD" id="cd20562">
    <property type="entry name" value="CYCLIN_AtCycA_like_rpt1"/>
    <property type="match status" value="1"/>
</dbReference>
<dbReference type="GO" id="GO:0016538">
    <property type="term" value="F:cyclin-dependent protein serine/threonine kinase regulator activity"/>
    <property type="evidence" value="ECO:0007669"/>
    <property type="project" value="InterPro"/>
</dbReference>
<dbReference type="InterPro" id="IPR048258">
    <property type="entry name" value="Cyclins_cyclin-box"/>
</dbReference>
<evidence type="ECO:0000256" key="3">
    <source>
        <dbReference type="ARBA" id="ARBA00023127"/>
    </source>
</evidence>
<dbReference type="Pfam" id="PF00134">
    <property type="entry name" value="Cyclin_N"/>
    <property type="match status" value="1"/>
</dbReference>
<dbReference type="FunFam" id="1.10.472.10:FF:000013">
    <property type="entry name" value="Cyclin A1"/>
    <property type="match status" value="1"/>
</dbReference>
<evidence type="ECO:0000259" key="7">
    <source>
        <dbReference type="SMART" id="SM00385"/>
    </source>
</evidence>
<reference evidence="9" key="1">
    <citation type="submission" date="2021-01" db="EMBL/GenBank/DDBJ databases">
        <title>Adiantum capillus-veneris genome.</title>
        <authorList>
            <person name="Fang Y."/>
            <person name="Liao Q."/>
        </authorList>
    </citation>
    <scope>NUCLEOTIDE SEQUENCE</scope>
    <source>
        <strain evidence="9">H3</strain>
        <tissue evidence="9">Leaf</tissue>
    </source>
</reference>
<organism evidence="9 10">
    <name type="scientific">Adiantum capillus-veneris</name>
    <name type="common">Maidenhair fern</name>
    <dbReference type="NCBI Taxonomy" id="13818"/>
    <lineage>
        <taxon>Eukaryota</taxon>
        <taxon>Viridiplantae</taxon>
        <taxon>Streptophyta</taxon>
        <taxon>Embryophyta</taxon>
        <taxon>Tracheophyta</taxon>
        <taxon>Polypodiopsida</taxon>
        <taxon>Polypodiidae</taxon>
        <taxon>Polypodiales</taxon>
        <taxon>Pteridineae</taxon>
        <taxon>Pteridaceae</taxon>
        <taxon>Vittarioideae</taxon>
        <taxon>Adiantum</taxon>
    </lineage>
</organism>
<evidence type="ECO:0000256" key="5">
    <source>
        <dbReference type="RuleBase" id="RU000383"/>
    </source>
</evidence>
<dbReference type="FunFam" id="1.10.472.10:FF:000167">
    <property type="entry name" value="Mitotic cyclin 6"/>
    <property type="match status" value="1"/>
</dbReference>
<evidence type="ECO:0000256" key="6">
    <source>
        <dbReference type="SAM" id="MobiDB-lite"/>
    </source>
</evidence>
<feature type="region of interest" description="Disordered" evidence="6">
    <location>
        <begin position="100"/>
        <end position="132"/>
    </location>
</feature>
<name>A0A9D4U7E5_ADICA</name>
<dbReference type="CDD" id="cd20506">
    <property type="entry name" value="CYCLIN_AtCycA-like_rpt2"/>
    <property type="match status" value="1"/>
</dbReference>
<evidence type="ECO:0000256" key="2">
    <source>
        <dbReference type="ARBA" id="ARBA00022618"/>
    </source>
</evidence>
<evidence type="ECO:0000256" key="1">
    <source>
        <dbReference type="ARBA" id="ARBA00006955"/>
    </source>
</evidence>
<dbReference type="PIRSF" id="PIRSF001771">
    <property type="entry name" value="Cyclin_A_B_D_E"/>
    <property type="match status" value="1"/>
</dbReference>
<keyword evidence="2" id="KW-0132">Cell division</keyword>
<comment type="similarity">
    <text evidence="1">Belongs to the cyclin family. Cyclin AB subfamily.</text>
</comment>
<dbReference type="AlphaFoldDB" id="A0A9D4U7E5"/>
<feature type="domain" description="Cyclin-like" evidence="7">
    <location>
        <begin position="379"/>
        <end position="468"/>
    </location>
</feature>